<keyword evidence="1" id="KW-0472">Membrane</keyword>
<protein>
    <recommendedName>
        <fullName evidence="4">LPXTG cell wall anchor domain-containing protein</fullName>
    </recommendedName>
</protein>
<dbReference type="RefSeq" id="WP_379535351.1">
    <property type="nucleotide sequence ID" value="NZ_JBHSBI010000046.1"/>
</dbReference>
<evidence type="ECO:0000256" key="1">
    <source>
        <dbReference type="SAM" id="Phobius"/>
    </source>
</evidence>
<evidence type="ECO:0000313" key="3">
    <source>
        <dbReference type="Proteomes" id="UP001595851"/>
    </source>
</evidence>
<organism evidence="2 3">
    <name type="scientific">Nonomuraea purpurea</name>
    <dbReference type="NCBI Taxonomy" id="1849276"/>
    <lineage>
        <taxon>Bacteria</taxon>
        <taxon>Bacillati</taxon>
        <taxon>Actinomycetota</taxon>
        <taxon>Actinomycetes</taxon>
        <taxon>Streptosporangiales</taxon>
        <taxon>Streptosporangiaceae</taxon>
        <taxon>Nonomuraea</taxon>
    </lineage>
</organism>
<reference evidence="3" key="1">
    <citation type="journal article" date="2019" name="Int. J. Syst. Evol. Microbiol.">
        <title>The Global Catalogue of Microorganisms (GCM) 10K type strain sequencing project: providing services to taxonomists for standard genome sequencing and annotation.</title>
        <authorList>
            <consortium name="The Broad Institute Genomics Platform"/>
            <consortium name="The Broad Institute Genome Sequencing Center for Infectious Disease"/>
            <person name="Wu L."/>
            <person name="Ma J."/>
        </authorList>
    </citation>
    <scope>NUCLEOTIDE SEQUENCE [LARGE SCALE GENOMIC DNA]</scope>
    <source>
        <strain evidence="3">TBRC 1276</strain>
    </source>
</reference>
<proteinExistence type="predicted"/>
<gene>
    <name evidence="2" type="ORF">ACFOY2_50610</name>
</gene>
<keyword evidence="1" id="KW-1133">Transmembrane helix</keyword>
<evidence type="ECO:0000313" key="2">
    <source>
        <dbReference type="EMBL" id="MFC4015541.1"/>
    </source>
</evidence>
<evidence type="ECO:0008006" key="4">
    <source>
        <dbReference type="Google" id="ProtNLM"/>
    </source>
</evidence>
<keyword evidence="3" id="KW-1185">Reference proteome</keyword>
<keyword evidence="1" id="KW-0812">Transmembrane</keyword>
<dbReference type="EMBL" id="JBHSBI010000046">
    <property type="protein sequence ID" value="MFC4015541.1"/>
    <property type="molecule type" value="Genomic_DNA"/>
</dbReference>
<accession>A0ABV8GNL0</accession>
<sequence length="53" mass="5674">MPVLRVVLPAAAGLHLPAAVTSLPRYPHDAALIGTLILLAIVIAIVIAIWRRR</sequence>
<feature type="transmembrane region" description="Helical" evidence="1">
    <location>
        <begin position="32"/>
        <end position="50"/>
    </location>
</feature>
<comment type="caution">
    <text evidence="2">The sequence shown here is derived from an EMBL/GenBank/DDBJ whole genome shotgun (WGS) entry which is preliminary data.</text>
</comment>
<name>A0ABV8GNL0_9ACTN</name>
<dbReference type="Proteomes" id="UP001595851">
    <property type="component" value="Unassembled WGS sequence"/>
</dbReference>